<feature type="compositionally biased region" description="Basic and acidic residues" evidence="1">
    <location>
        <begin position="80"/>
        <end position="90"/>
    </location>
</feature>
<feature type="transmembrane region" description="Helical" evidence="2">
    <location>
        <begin position="6"/>
        <end position="29"/>
    </location>
</feature>
<organism evidence="3 4">
    <name type="scientific">Arthrobacter halodurans</name>
    <dbReference type="NCBI Taxonomy" id="516699"/>
    <lineage>
        <taxon>Bacteria</taxon>
        <taxon>Bacillati</taxon>
        <taxon>Actinomycetota</taxon>
        <taxon>Actinomycetes</taxon>
        <taxon>Micrococcales</taxon>
        <taxon>Micrococcaceae</taxon>
        <taxon>Arthrobacter</taxon>
    </lineage>
</organism>
<gene>
    <name evidence="3" type="ORF">ACETWP_06540</name>
</gene>
<dbReference type="RefSeq" id="WP_373971413.1">
    <property type="nucleotide sequence ID" value="NZ_JBHDLJ010000004.1"/>
</dbReference>
<comment type="caution">
    <text evidence="3">The sequence shown here is derived from an EMBL/GenBank/DDBJ whole genome shotgun (WGS) entry which is preliminary data.</text>
</comment>
<evidence type="ECO:0000256" key="1">
    <source>
        <dbReference type="SAM" id="MobiDB-lite"/>
    </source>
</evidence>
<protein>
    <submittedName>
        <fullName evidence="3">Uncharacterized protein</fullName>
    </submittedName>
</protein>
<keyword evidence="2" id="KW-1133">Transmembrane helix</keyword>
<reference evidence="3 4" key="1">
    <citation type="submission" date="2024-09" db="EMBL/GenBank/DDBJ databases">
        <authorList>
            <person name="Salinas-Garcia M.A."/>
            <person name="Prieme A."/>
        </authorList>
    </citation>
    <scope>NUCLEOTIDE SEQUENCE [LARGE SCALE GENOMIC DNA]</scope>
    <source>
        <strain evidence="3 4">DSM 21081</strain>
    </source>
</reference>
<feature type="region of interest" description="Disordered" evidence="1">
    <location>
        <begin position="50"/>
        <end position="69"/>
    </location>
</feature>
<name>A0ABV4ULK1_9MICC</name>
<evidence type="ECO:0000256" key="2">
    <source>
        <dbReference type="SAM" id="Phobius"/>
    </source>
</evidence>
<feature type="compositionally biased region" description="Basic residues" evidence="1">
    <location>
        <begin position="91"/>
        <end position="105"/>
    </location>
</feature>
<proteinExistence type="predicted"/>
<keyword evidence="2" id="KW-0472">Membrane</keyword>
<dbReference type="Proteomes" id="UP001575652">
    <property type="component" value="Unassembled WGS sequence"/>
</dbReference>
<accession>A0ABV4ULK1</accession>
<keyword evidence="4" id="KW-1185">Reference proteome</keyword>
<sequence length="115" mass="13332">MPWWFWTLLWLFLLAATALFLVLCGIRLFRGFMRLLDEAGEAADRLHLGEAAPLTAPEDPDRPEPGLAAVFGDPREARRFRDAGKAERREARRRRRIEAKVRRGQPQRVRDLDLP</sequence>
<keyword evidence="2" id="KW-0812">Transmembrane</keyword>
<evidence type="ECO:0000313" key="4">
    <source>
        <dbReference type="Proteomes" id="UP001575652"/>
    </source>
</evidence>
<dbReference type="EMBL" id="JBHDLJ010000004">
    <property type="protein sequence ID" value="MFB0834242.1"/>
    <property type="molecule type" value="Genomic_DNA"/>
</dbReference>
<evidence type="ECO:0000313" key="3">
    <source>
        <dbReference type="EMBL" id="MFB0834242.1"/>
    </source>
</evidence>
<feature type="region of interest" description="Disordered" evidence="1">
    <location>
        <begin position="80"/>
        <end position="115"/>
    </location>
</feature>